<dbReference type="EMBL" id="BOQL01000018">
    <property type="protein sequence ID" value="GIM65864.1"/>
    <property type="molecule type" value="Genomic_DNA"/>
</dbReference>
<dbReference type="PANTHER" id="PTHR33164:SF99">
    <property type="entry name" value="MARR FAMILY REGULATORY PROTEIN"/>
    <property type="match status" value="1"/>
</dbReference>
<gene>
    <name evidence="2" type="ORF">Aau02nite_20280</name>
</gene>
<dbReference type="Gene3D" id="1.10.10.10">
    <property type="entry name" value="Winged helix-like DNA-binding domain superfamily/Winged helix DNA-binding domain"/>
    <property type="match status" value="1"/>
</dbReference>
<dbReference type="GO" id="GO:0006950">
    <property type="term" value="P:response to stress"/>
    <property type="evidence" value="ECO:0007669"/>
    <property type="project" value="TreeGrafter"/>
</dbReference>
<dbReference type="RefSeq" id="WP_345478178.1">
    <property type="nucleotide sequence ID" value="NZ_BAABEA010000009.1"/>
</dbReference>
<dbReference type="InterPro" id="IPR036388">
    <property type="entry name" value="WH-like_DNA-bd_sf"/>
</dbReference>
<dbReference type="InterPro" id="IPR039422">
    <property type="entry name" value="MarR/SlyA-like"/>
</dbReference>
<dbReference type="PANTHER" id="PTHR33164">
    <property type="entry name" value="TRANSCRIPTIONAL REGULATOR, MARR FAMILY"/>
    <property type="match status" value="1"/>
</dbReference>
<protein>
    <submittedName>
        <fullName evidence="2">Transcriptional regulator, MarR family protein</fullName>
    </submittedName>
</protein>
<dbReference type="InterPro" id="IPR036390">
    <property type="entry name" value="WH_DNA-bd_sf"/>
</dbReference>
<comment type="caution">
    <text evidence="2">The sequence shown here is derived from an EMBL/GenBank/DDBJ whole genome shotgun (WGS) entry which is preliminary data.</text>
</comment>
<evidence type="ECO:0000259" key="1">
    <source>
        <dbReference type="PROSITE" id="PS50995"/>
    </source>
</evidence>
<accession>A0A919S7Y6</accession>
<evidence type="ECO:0000313" key="3">
    <source>
        <dbReference type="Proteomes" id="UP000681340"/>
    </source>
</evidence>
<sequence length="149" mass="16697">MDGESLTYQLLRLVHAMDDATDAAIQDVLTELNLTHPLADALWQLDPAAPAPSMRQMAVRLRCDPSTVTFLADRLHQLSYVTRTAATGDRRTKVLELTDQGREARRRLVEAATTRTPLARLTAAEQRRLHTLMTRAMAPSATEEEKRYG</sequence>
<organism evidence="2 3">
    <name type="scientific">Actinoplanes auranticolor</name>
    <dbReference type="NCBI Taxonomy" id="47988"/>
    <lineage>
        <taxon>Bacteria</taxon>
        <taxon>Bacillati</taxon>
        <taxon>Actinomycetota</taxon>
        <taxon>Actinomycetes</taxon>
        <taxon>Micromonosporales</taxon>
        <taxon>Micromonosporaceae</taxon>
        <taxon>Actinoplanes</taxon>
    </lineage>
</organism>
<dbReference type="SUPFAM" id="SSF46785">
    <property type="entry name" value="Winged helix' DNA-binding domain"/>
    <property type="match status" value="1"/>
</dbReference>
<dbReference type="PROSITE" id="PS50995">
    <property type="entry name" value="HTH_MARR_2"/>
    <property type="match status" value="1"/>
</dbReference>
<evidence type="ECO:0000313" key="2">
    <source>
        <dbReference type="EMBL" id="GIM65864.1"/>
    </source>
</evidence>
<proteinExistence type="predicted"/>
<dbReference type="InterPro" id="IPR000835">
    <property type="entry name" value="HTH_MarR-typ"/>
</dbReference>
<feature type="domain" description="HTH marR-type" evidence="1">
    <location>
        <begin position="3"/>
        <end position="138"/>
    </location>
</feature>
<dbReference type="Pfam" id="PF01047">
    <property type="entry name" value="MarR"/>
    <property type="match status" value="1"/>
</dbReference>
<dbReference type="SMART" id="SM00347">
    <property type="entry name" value="HTH_MARR"/>
    <property type="match status" value="1"/>
</dbReference>
<keyword evidence="3" id="KW-1185">Reference proteome</keyword>
<dbReference type="AlphaFoldDB" id="A0A919S7Y6"/>
<name>A0A919S7Y6_9ACTN</name>
<dbReference type="GO" id="GO:0003700">
    <property type="term" value="F:DNA-binding transcription factor activity"/>
    <property type="evidence" value="ECO:0007669"/>
    <property type="project" value="InterPro"/>
</dbReference>
<reference evidence="2" key="1">
    <citation type="submission" date="2021-03" db="EMBL/GenBank/DDBJ databases">
        <title>Whole genome shotgun sequence of Actinoplanes auranticolor NBRC 12245.</title>
        <authorList>
            <person name="Komaki H."/>
            <person name="Tamura T."/>
        </authorList>
    </citation>
    <scope>NUCLEOTIDE SEQUENCE</scope>
    <source>
        <strain evidence="2">NBRC 12245</strain>
    </source>
</reference>
<dbReference type="Proteomes" id="UP000681340">
    <property type="component" value="Unassembled WGS sequence"/>
</dbReference>